<evidence type="ECO:0000313" key="5">
    <source>
        <dbReference type="EMBL" id="CAB1369269.1"/>
    </source>
</evidence>
<reference evidence="5 6" key="1">
    <citation type="submission" date="2020-03" db="EMBL/GenBank/DDBJ databases">
        <authorList>
            <consortium name="Genoscope - CEA"/>
            <person name="William W."/>
        </authorList>
    </citation>
    <scope>NUCLEOTIDE SEQUENCE [LARGE SCALE GENOMIC DNA]</scope>
    <source>
        <strain evidence="6">DSM 16959</strain>
    </source>
</reference>
<dbReference type="Gene3D" id="3.40.50.620">
    <property type="entry name" value="HUPs"/>
    <property type="match status" value="1"/>
</dbReference>
<protein>
    <recommendedName>
        <fullName evidence="4">Electron transfer flavoprotein alpha/beta-subunit N-terminal domain-containing protein</fullName>
    </recommendedName>
</protein>
<feature type="region of interest" description="Disordered" evidence="3">
    <location>
        <begin position="248"/>
        <end position="317"/>
    </location>
</feature>
<gene>
    <name evidence="5" type="ORF">DENOEST_2104</name>
</gene>
<feature type="compositionally biased region" description="Basic residues" evidence="3">
    <location>
        <begin position="272"/>
        <end position="292"/>
    </location>
</feature>
<dbReference type="PANTHER" id="PTHR43153:SF1">
    <property type="entry name" value="ELECTRON TRANSFER FLAVOPROTEIN SUBUNIT ALPHA, MITOCHONDRIAL"/>
    <property type="match status" value="1"/>
</dbReference>
<dbReference type="EMBL" id="LR778301">
    <property type="protein sequence ID" value="CAB1369269.1"/>
    <property type="molecule type" value="Genomic_DNA"/>
</dbReference>
<name>A0A6S6XWL5_9PROT</name>
<feature type="compositionally biased region" description="Low complexity" evidence="3">
    <location>
        <begin position="293"/>
        <end position="303"/>
    </location>
</feature>
<evidence type="ECO:0000256" key="1">
    <source>
        <dbReference type="ARBA" id="ARBA00005817"/>
    </source>
</evidence>
<dbReference type="GO" id="GO:0050660">
    <property type="term" value="F:flavin adenine dinucleotide binding"/>
    <property type="evidence" value="ECO:0007669"/>
    <property type="project" value="InterPro"/>
</dbReference>
<evidence type="ECO:0000313" key="6">
    <source>
        <dbReference type="Proteomes" id="UP000515733"/>
    </source>
</evidence>
<dbReference type="AlphaFoldDB" id="A0A6S6XWL5"/>
<evidence type="ECO:0000259" key="4">
    <source>
        <dbReference type="SMART" id="SM00893"/>
    </source>
</evidence>
<feature type="compositionally biased region" description="Gly residues" evidence="3">
    <location>
        <begin position="429"/>
        <end position="447"/>
    </location>
</feature>
<proteinExistence type="inferred from homology"/>
<evidence type="ECO:0000256" key="2">
    <source>
        <dbReference type="ARBA" id="ARBA00022982"/>
    </source>
</evidence>
<dbReference type="SUPFAM" id="SSF52402">
    <property type="entry name" value="Adenine nucleotide alpha hydrolases-like"/>
    <property type="match status" value="1"/>
</dbReference>
<dbReference type="Pfam" id="PF01012">
    <property type="entry name" value="ETF"/>
    <property type="match status" value="1"/>
</dbReference>
<dbReference type="SMART" id="SM00893">
    <property type="entry name" value="ETF"/>
    <property type="match status" value="1"/>
</dbReference>
<sequence length="525" mass="55939">MQGIRTMTVVLCTWGNTLEGGTEEALTLARQFAAANGAALNWVVIGPAANDAAQIAGQYGVASLDVISDAKLAGFGPDALVASLAQYCEQIKPTTVLFNQSAPARLIAPRLAGRLNVPVVMNTFALAQAGNTLSVTATAFGGDTHVVYQLAAPVKVISVVTTSLVAEAAATATTPARRDIAVDLSAVEERFKVTSAPRAEGPRLEDAEIIVSGGRGLASAANYDALVKPWPKPWAACGRLPCHRGRGLDRLLPPGGPDRQDHPPGPVSGGGHFRRQPAHGRLFRRQDHRRHQQGQGRLHLPLRPLRHRGGLPGCVARTDQGYQSLTRRKKHERTTRTRRTGAVYRRGRRQDFWQPLHQLQHALLPQGGGLPQSPLCRIEDGRHDLRWSGRDLELLGGGLPAAAAPQVRQALQVLRHRRGGSGLRSAPGGPDGGSRGEGAGGRPGGVGDRYPLPRGRQGVHLLEVQTGLKKTLAPLRPPPGGSSRLATLGYHGELSWEEGAVCASGACRFPPSWEMWRGGKAAISR</sequence>
<dbReference type="InterPro" id="IPR001308">
    <property type="entry name" value="ETF_a/FixB"/>
</dbReference>
<keyword evidence="2" id="KW-0813">Transport</keyword>
<organism evidence="5 6">
    <name type="scientific">Denitratisoma oestradiolicum</name>
    <dbReference type="NCBI Taxonomy" id="311182"/>
    <lineage>
        <taxon>Bacteria</taxon>
        <taxon>Pseudomonadati</taxon>
        <taxon>Pseudomonadota</taxon>
        <taxon>Betaproteobacteria</taxon>
        <taxon>Nitrosomonadales</taxon>
        <taxon>Sterolibacteriaceae</taxon>
        <taxon>Denitratisoma</taxon>
    </lineage>
</organism>
<dbReference type="GO" id="GO:0009055">
    <property type="term" value="F:electron transfer activity"/>
    <property type="evidence" value="ECO:0007669"/>
    <property type="project" value="InterPro"/>
</dbReference>
<dbReference type="InterPro" id="IPR014729">
    <property type="entry name" value="Rossmann-like_a/b/a_fold"/>
</dbReference>
<dbReference type="KEGG" id="doe:DENOEST_2104"/>
<evidence type="ECO:0000256" key="3">
    <source>
        <dbReference type="SAM" id="MobiDB-lite"/>
    </source>
</evidence>
<feature type="region of interest" description="Disordered" evidence="3">
    <location>
        <begin position="418"/>
        <end position="454"/>
    </location>
</feature>
<dbReference type="GO" id="GO:0033539">
    <property type="term" value="P:fatty acid beta-oxidation using acyl-CoA dehydrogenase"/>
    <property type="evidence" value="ECO:0007669"/>
    <property type="project" value="TreeGrafter"/>
</dbReference>
<feature type="domain" description="Electron transfer flavoprotein alpha/beta-subunit N-terminal" evidence="4">
    <location>
        <begin position="8"/>
        <end position="193"/>
    </location>
</feature>
<accession>A0A6S6XWL5</accession>
<keyword evidence="6" id="KW-1185">Reference proteome</keyword>
<dbReference type="Proteomes" id="UP000515733">
    <property type="component" value="Chromosome"/>
</dbReference>
<dbReference type="InterPro" id="IPR014730">
    <property type="entry name" value="ETF_a/b_N"/>
</dbReference>
<dbReference type="PANTHER" id="PTHR43153">
    <property type="entry name" value="ELECTRON TRANSFER FLAVOPROTEIN ALPHA"/>
    <property type="match status" value="1"/>
</dbReference>
<keyword evidence="2" id="KW-0249">Electron transport</keyword>
<comment type="similarity">
    <text evidence="1">Belongs to the ETF alpha-subunit/FixB family.</text>
</comment>